<evidence type="ECO:0000313" key="2">
    <source>
        <dbReference type="EMBL" id="ADN15051.1"/>
    </source>
</evidence>
<dbReference type="KEGG" id="cyj:Cyan7822_3096"/>
<protein>
    <submittedName>
        <fullName evidence="2">Ferredoxin-like protein</fullName>
    </submittedName>
</protein>
<feature type="region of interest" description="Disordered" evidence="1">
    <location>
        <begin position="171"/>
        <end position="190"/>
    </location>
</feature>
<dbReference type="EMBL" id="CP002198">
    <property type="protein sequence ID" value="ADN15051.1"/>
    <property type="molecule type" value="Genomic_DNA"/>
</dbReference>
<dbReference type="eggNOG" id="COG3411">
    <property type="taxonomic scope" value="Bacteria"/>
</dbReference>
<evidence type="ECO:0000313" key="3">
    <source>
        <dbReference type="Proteomes" id="UP000008206"/>
    </source>
</evidence>
<dbReference type="SUPFAM" id="SSF52833">
    <property type="entry name" value="Thioredoxin-like"/>
    <property type="match status" value="1"/>
</dbReference>
<sequence length="190" mass="21631">MWSDLRAIKSSMNELSGENQPLLSHEQNAIISQSKDPLRESIENLGLRQIQRHVFLCSDQTKPKCCPKLVGLEAWEYLKGRLKELKLDQPTEDNPSCIFRTKANCLRVCTDGPILLVYPDGVWYRHATPEVIERIIQEHLIGNKIVEEYAFLTHALPETSSELEPSSISWELSHPTQTPLTTEIVPEATQ</sequence>
<dbReference type="InterPro" id="IPR036249">
    <property type="entry name" value="Thioredoxin-like_sf"/>
</dbReference>
<dbReference type="Proteomes" id="UP000008206">
    <property type="component" value="Chromosome"/>
</dbReference>
<gene>
    <name evidence="2" type="ordered locus">Cyan7822_3096</name>
</gene>
<reference evidence="3" key="1">
    <citation type="journal article" date="2011" name="MBio">
        <title>Novel metabolic attributes of the genus Cyanothece, comprising a group of unicellular nitrogen-fixing Cyanobacteria.</title>
        <authorList>
            <person name="Bandyopadhyay A."/>
            <person name="Elvitigala T."/>
            <person name="Welsh E."/>
            <person name="Stockel J."/>
            <person name="Liberton M."/>
            <person name="Min H."/>
            <person name="Sherman L.A."/>
            <person name="Pakrasi H.B."/>
        </authorList>
    </citation>
    <scope>NUCLEOTIDE SEQUENCE [LARGE SCALE GENOMIC DNA]</scope>
    <source>
        <strain evidence="3">PCC 7822</strain>
    </source>
</reference>
<dbReference type="AlphaFoldDB" id="E0U9Y1"/>
<dbReference type="HOGENOM" id="CLU_126515_0_0_3"/>
<accession>E0U9Y1</accession>
<proteinExistence type="predicted"/>
<dbReference type="Gene3D" id="3.40.30.10">
    <property type="entry name" value="Glutaredoxin"/>
    <property type="match status" value="1"/>
</dbReference>
<dbReference type="STRING" id="497965.Cyan7822_3096"/>
<organism evidence="2 3">
    <name type="scientific">Gloeothece verrucosa (strain PCC 7822)</name>
    <name type="common">Cyanothece sp. (strain PCC 7822)</name>
    <dbReference type="NCBI Taxonomy" id="497965"/>
    <lineage>
        <taxon>Bacteria</taxon>
        <taxon>Bacillati</taxon>
        <taxon>Cyanobacteriota</taxon>
        <taxon>Cyanophyceae</taxon>
        <taxon>Oscillatoriophycideae</taxon>
        <taxon>Chroococcales</taxon>
        <taxon>Aphanothecaceae</taxon>
        <taxon>Gloeothece</taxon>
        <taxon>Gloeothece verrucosa</taxon>
    </lineage>
</organism>
<dbReference type="CDD" id="cd02980">
    <property type="entry name" value="TRX_Fd_family"/>
    <property type="match status" value="1"/>
</dbReference>
<keyword evidence="3" id="KW-1185">Reference proteome</keyword>
<evidence type="ECO:0000256" key="1">
    <source>
        <dbReference type="SAM" id="MobiDB-lite"/>
    </source>
</evidence>
<name>E0U9Y1_GLOV7</name>